<organism evidence="4 5">
    <name type="scientific">Georgenia halotolerans</name>
    <dbReference type="NCBI Taxonomy" id="3028317"/>
    <lineage>
        <taxon>Bacteria</taxon>
        <taxon>Bacillati</taxon>
        <taxon>Actinomycetota</taxon>
        <taxon>Actinomycetes</taxon>
        <taxon>Micrococcales</taxon>
        <taxon>Bogoriellaceae</taxon>
        <taxon>Georgenia</taxon>
    </lineage>
</organism>
<evidence type="ECO:0000259" key="3">
    <source>
        <dbReference type="PROSITE" id="PS50921"/>
    </source>
</evidence>
<evidence type="ECO:0000313" key="5">
    <source>
        <dbReference type="Proteomes" id="UP001165561"/>
    </source>
</evidence>
<dbReference type="Proteomes" id="UP001165561">
    <property type="component" value="Unassembled WGS sequence"/>
</dbReference>
<dbReference type="EMBL" id="JARACI010000884">
    <property type="protein sequence ID" value="MDD9206438.1"/>
    <property type="molecule type" value="Genomic_DNA"/>
</dbReference>
<dbReference type="Pfam" id="PF03861">
    <property type="entry name" value="ANTAR"/>
    <property type="match status" value="1"/>
</dbReference>
<dbReference type="PROSITE" id="PS50921">
    <property type="entry name" value="ANTAR"/>
    <property type="match status" value="1"/>
</dbReference>
<dbReference type="InterPro" id="IPR005561">
    <property type="entry name" value="ANTAR"/>
</dbReference>
<name>A0ABT5TWL1_9MICO</name>
<evidence type="ECO:0000256" key="1">
    <source>
        <dbReference type="PROSITE-ProRule" id="PRU00169"/>
    </source>
</evidence>
<feature type="domain" description="ANTAR" evidence="3">
    <location>
        <begin position="120"/>
        <end position="181"/>
    </location>
</feature>
<dbReference type="Gene3D" id="1.10.10.10">
    <property type="entry name" value="Winged helix-like DNA-binding domain superfamily/Winged helix DNA-binding domain"/>
    <property type="match status" value="1"/>
</dbReference>
<dbReference type="SMART" id="SM01012">
    <property type="entry name" value="ANTAR"/>
    <property type="match status" value="1"/>
</dbReference>
<dbReference type="PROSITE" id="PS50110">
    <property type="entry name" value="RESPONSE_REGULATORY"/>
    <property type="match status" value="1"/>
</dbReference>
<gene>
    <name evidence="4" type="ORF">PU560_08140</name>
</gene>
<feature type="domain" description="Response regulatory" evidence="2">
    <location>
        <begin position="1"/>
        <end position="114"/>
    </location>
</feature>
<dbReference type="SMART" id="SM00448">
    <property type="entry name" value="REC"/>
    <property type="match status" value="1"/>
</dbReference>
<feature type="modified residue" description="4-aspartylphosphate" evidence="1">
    <location>
        <position position="50"/>
    </location>
</feature>
<dbReference type="InterPro" id="IPR052048">
    <property type="entry name" value="ST_Response_Regulator"/>
</dbReference>
<accession>A0ABT5TWL1</accession>
<evidence type="ECO:0000313" key="4">
    <source>
        <dbReference type="EMBL" id="MDD9206438.1"/>
    </source>
</evidence>
<dbReference type="InterPro" id="IPR036388">
    <property type="entry name" value="WH-like_DNA-bd_sf"/>
</dbReference>
<comment type="caution">
    <text evidence="4">The sequence shown here is derived from an EMBL/GenBank/DDBJ whole genome shotgun (WGS) entry which is preliminary data.</text>
</comment>
<dbReference type="SUPFAM" id="SSF52172">
    <property type="entry name" value="CheY-like"/>
    <property type="match status" value="1"/>
</dbReference>
<dbReference type="InterPro" id="IPR008327">
    <property type="entry name" value="Sig_transdc_resp-reg_antiterm"/>
</dbReference>
<dbReference type="InterPro" id="IPR001789">
    <property type="entry name" value="Sig_transdc_resp-reg_receiver"/>
</dbReference>
<proteinExistence type="predicted"/>
<protein>
    <submittedName>
        <fullName evidence="4">Response regulator</fullName>
    </submittedName>
</protein>
<dbReference type="InterPro" id="IPR011006">
    <property type="entry name" value="CheY-like_superfamily"/>
</dbReference>
<keyword evidence="1" id="KW-0597">Phosphoprotein</keyword>
<dbReference type="PANTHER" id="PTHR43228">
    <property type="entry name" value="TWO-COMPONENT RESPONSE REGULATOR"/>
    <property type="match status" value="1"/>
</dbReference>
<dbReference type="Gene3D" id="3.40.50.2300">
    <property type="match status" value="1"/>
</dbReference>
<sequence>MVVAEDETLIRLDIVESLKEAGFDVVGEAADGETAVRLASELEPDVVVMDVKMPAMDGITAAERIIANRTCAVVMLTAFSQTDLVERARDAGAMAYVVKPFTPADLMPAVEIAISRHQEIMSLEAEVADLADRFETRKKVDRAKGLLMTQMGLSEPESFRWIQKTSMDRRLTMREVAEAVIEQVGSK</sequence>
<keyword evidence="5" id="KW-1185">Reference proteome</keyword>
<evidence type="ECO:0000259" key="2">
    <source>
        <dbReference type="PROSITE" id="PS50110"/>
    </source>
</evidence>
<reference evidence="4" key="1">
    <citation type="submission" date="2023-02" db="EMBL/GenBank/DDBJ databases">
        <title>Georgenia sp.10Sc9-8, isolated from a soil sample collected from the Taklamakan desert.</title>
        <authorList>
            <person name="Liu S."/>
        </authorList>
    </citation>
    <scope>NUCLEOTIDE SEQUENCE</scope>
    <source>
        <strain evidence="4">10Sc9-8</strain>
    </source>
</reference>
<dbReference type="PIRSF" id="PIRSF036382">
    <property type="entry name" value="RR_antiterm"/>
    <property type="match status" value="1"/>
</dbReference>
<dbReference type="PANTHER" id="PTHR43228:SF1">
    <property type="entry name" value="TWO-COMPONENT RESPONSE REGULATOR ARR22"/>
    <property type="match status" value="1"/>
</dbReference>
<dbReference type="Pfam" id="PF00072">
    <property type="entry name" value="Response_reg"/>
    <property type="match status" value="1"/>
</dbReference>